<evidence type="ECO:0000313" key="11">
    <source>
        <dbReference type="Proteomes" id="UP000002941"/>
    </source>
</evidence>
<dbReference type="Proteomes" id="UP000002941">
    <property type="component" value="Unassembled WGS sequence"/>
</dbReference>
<dbReference type="InterPro" id="IPR036291">
    <property type="entry name" value="NAD(P)-bd_dom_sf"/>
</dbReference>
<dbReference type="NCBIfam" id="TIGR00112">
    <property type="entry name" value="proC"/>
    <property type="match status" value="1"/>
</dbReference>
<dbReference type="Pfam" id="PF03807">
    <property type="entry name" value="F420_oxidored"/>
    <property type="match status" value="1"/>
</dbReference>
<reference evidence="10 11" key="1">
    <citation type="submission" date="2012-05" db="EMBL/GenBank/DDBJ databases">
        <authorList>
            <person name="Harkins D.M."/>
            <person name="Madupu R."/>
            <person name="Durkin A.S."/>
            <person name="Torralba M."/>
            <person name="Methe B."/>
            <person name="Sutton G.G."/>
            <person name="Nelson K.E."/>
        </authorList>
    </citation>
    <scope>NUCLEOTIDE SEQUENCE [LARGE SCALE GENOMIC DNA]</scope>
    <source>
        <strain evidence="10 11">F0489</strain>
    </source>
</reference>
<comment type="pathway">
    <text evidence="5">Amino-acid biosynthesis; L-proline biosynthesis; L-proline from L-glutamate 5-semialdehyde: step 1/1.</text>
</comment>
<dbReference type="PATRIC" id="fig|1125718.3.peg.2634"/>
<dbReference type="InterPro" id="IPR029036">
    <property type="entry name" value="P5CR_dimer"/>
</dbReference>
<keyword evidence="3 5" id="KW-0560">Oxidoreductase</keyword>
<evidence type="ECO:0000256" key="2">
    <source>
        <dbReference type="ARBA" id="ARBA00022857"/>
    </source>
</evidence>
<keyword evidence="5" id="KW-0963">Cytoplasm</keyword>
<dbReference type="Gene3D" id="1.10.3730.10">
    <property type="entry name" value="ProC C-terminal domain-like"/>
    <property type="match status" value="1"/>
</dbReference>
<proteinExistence type="inferred from homology"/>
<feature type="domain" description="Pyrroline-5-carboxylate reductase catalytic N-terminal" evidence="8">
    <location>
        <begin position="4"/>
        <end position="96"/>
    </location>
</feature>
<evidence type="ECO:0000313" key="10">
    <source>
        <dbReference type="EMBL" id="EJF37277.1"/>
    </source>
</evidence>
<comment type="caution">
    <text evidence="10">The sequence shown here is derived from an EMBL/GenBank/DDBJ whole genome shotgun (WGS) entry which is preliminary data.</text>
</comment>
<comment type="subcellular location">
    <subcellularLocation>
        <location evidence="5">Cytoplasm</location>
    </subcellularLocation>
</comment>
<dbReference type="FunFam" id="1.10.3730.10:FF:000001">
    <property type="entry name" value="Pyrroline-5-carboxylate reductase"/>
    <property type="match status" value="1"/>
</dbReference>
<dbReference type="PANTHER" id="PTHR11645:SF0">
    <property type="entry name" value="PYRROLINE-5-CARBOXYLATE REDUCTASE 3"/>
    <property type="match status" value="1"/>
</dbReference>
<dbReference type="GO" id="GO:0055129">
    <property type="term" value="P:L-proline biosynthetic process"/>
    <property type="evidence" value="ECO:0007669"/>
    <property type="project" value="UniProtKB-UniRule"/>
</dbReference>
<dbReference type="SUPFAM" id="SSF48179">
    <property type="entry name" value="6-phosphogluconate dehydrogenase C-terminal domain-like"/>
    <property type="match status" value="1"/>
</dbReference>
<dbReference type="AlphaFoldDB" id="J0MYW9"/>
<comment type="catalytic activity">
    <reaction evidence="5">
        <text>L-proline + NADP(+) = (S)-1-pyrroline-5-carboxylate + NADPH + 2 H(+)</text>
        <dbReference type="Rhea" id="RHEA:14109"/>
        <dbReference type="ChEBI" id="CHEBI:15378"/>
        <dbReference type="ChEBI" id="CHEBI:17388"/>
        <dbReference type="ChEBI" id="CHEBI:57783"/>
        <dbReference type="ChEBI" id="CHEBI:58349"/>
        <dbReference type="ChEBI" id="CHEBI:60039"/>
        <dbReference type="EC" id="1.5.1.2"/>
    </reaction>
</comment>
<evidence type="ECO:0000256" key="3">
    <source>
        <dbReference type="ARBA" id="ARBA00023002"/>
    </source>
</evidence>
<gene>
    <name evidence="5 10" type="primary">proC</name>
    <name evidence="10" type="ORF">HMPREF1318_1344</name>
</gene>
<sequence>MTTYGFIGAGNMAGAIVDGLIASGHSGGTTVWSAHDSASALAARTGVRLAPSAEELVGTSDVVILAVKPHVIPVVLAPLQDVLAARKPLVVSIAAGLTTTRLESLLPDGTRVVRAMPNMAAAVRESMTALTAGAAASEEDLELTASLMGRVGRTMVLDEKDFSAFTALAGSSPAFIFTFIEALARGGVDAGLPKARAVEIVTQALLGSASMVRREAERRAEDGTGRTLADLLDTACSPGGTTVAGLIAMEGAGFSPAVIEAVRAAIARDRALGA</sequence>
<evidence type="ECO:0000256" key="5">
    <source>
        <dbReference type="HAMAP-Rule" id="MF_01925"/>
    </source>
</evidence>
<dbReference type="SUPFAM" id="SSF51735">
    <property type="entry name" value="NAD(P)-binding Rossmann-fold domains"/>
    <property type="match status" value="1"/>
</dbReference>
<dbReference type="EMBL" id="AKFT01000208">
    <property type="protein sequence ID" value="EJF37277.1"/>
    <property type="molecule type" value="Genomic_DNA"/>
</dbReference>
<evidence type="ECO:0000256" key="4">
    <source>
        <dbReference type="ARBA" id="ARBA00058118"/>
    </source>
</evidence>
<comment type="catalytic activity">
    <reaction evidence="5">
        <text>L-proline + NAD(+) = (S)-1-pyrroline-5-carboxylate + NADH + 2 H(+)</text>
        <dbReference type="Rhea" id="RHEA:14105"/>
        <dbReference type="ChEBI" id="CHEBI:15378"/>
        <dbReference type="ChEBI" id="CHEBI:17388"/>
        <dbReference type="ChEBI" id="CHEBI:57540"/>
        <dbReference type="ChEBI" id="CHEBI:57945"/>
        <dbReference type="ChEBI" id="CHEBI:60039"/>
        <dbReference type="EC" id="1.5.1.2"/>
    </reaction>
</comment>
<accession>J0MYW9</accession>
<dbReference type="PANTHER" id="PTHR11645">
    <property type="entry name" value="PYRROLINE-5-CARBOXYLATE REDUCTASE"/>
    <property type="match status" value="1"/>
</dbReference>
<keyword evidence="5" id="KW-0641">Proline biosynthesis</keyword>
<keyword evidence="2 5" id="KW-0521">NADP</keyword>
<dbReference type="InterPro" id="IPR000304">
    <property type="entry name" value="Pyrroline-COOH_reductase"/>
</dbReference>
<dbReference type="RefSeq" id="WP_008733494.1">
    <property type="nucleotide sequence ID" value="NZ_AKFT01000208.1"/>
</dbReference>
<evidence type="ECO:0000256" key="7">
    <source>
        <dbReference type="PIRSR" id="PIRSR000193-1"/>
    </source>
</evidence>
<name>J0MYW9_9ACTO</name>
<dbReference type="eggNOG" id="COG0345">
    <property type="taxonomic scope" value="Bacteria"/>
</dbReference>
<organism evidence="10 11">
    <name type="scientific">Actinomyces massiliensis F0489</name>
    <dbReference type="NCBI Taxonomy" id="1125718"/>
    <lineage>
        <taxon>Bacteria</taxon>
        <taxon>Bacillati</taxon>
        <taxon>Actinomycetota</taxon>
        <taxon>Actinomycetes</taxon>
        <taxon>Actinomycetales</taxon>
        <taxon>Actinomycetaceae</taxon>
        <taxon>Actinomyces</taxon>
    </lineage>
</organism>
<protein>
    <recommendedName>
        <fullName evidence="5 6">Pyrroline-5-carboxylate reductase</fullName>
        <shortName evidence="5">P5C reductase</shortName>
        <shortName evidence="5">P5CR</shortName>
        <ecNumber evidence="5 6">1.5.1.2</ecNumber>
    </recommendedName>
    <alternativeName>
        <fullName evidence="5">PCA reductase</fullName>
    </alternativeName>
</protein>
<feature type="binding site" evidence="7">
    <location>
        <begin position="66"/>
        <end position="69"/>
    </location>
    <ligand>
        <name>NADP(+)</name>
        <dbReference type="ChEBI" id="CHEBI:58349"/>
    </ligand>
</feature>
<dbReference type="UniPathway" id="UPA00098">
    <property type="reaction ID" value="UER00361"/>
</dbReference>
<comment type="function">
    <text evidence="4 5">Catalyzes the reduction of 1-pyrroline-5-carboxylate (PCA) to L-proline.</text>
</comment>
<dbReference type="HAMAP" id="MF_01925">
    <property type="entry name" value="P5C_reductase"/>
    <property type="match status" value="1"/>
</dbReference>
<dbReference type="EC" id="1.5.1.2" evidence="5 6"/>
<dbReference type="InterPro" id="IPR028939">
    <property type="entry name" value="P5C_Rdtase_cat_N"/>
</dbReference>
<dbReference type="OrthoDB" id="9805754at2"/>
<feature type="domain" description="Pyrroline-5-carboxylate reductase dimerisation" evidence="9">
    <location>
        <begin position="159"/>
        <end position="271"/>
    </location>
</feature>
<comment type="similarity">
    <text evidence="1 5">Belongs to the pyrroline-5-carboxylate reductase family.</text>
</comment>
<evidence type="ECO:0000259" key="8">
    <source>
        <dbReference type="Pfam" id="PF03807"/>
    </source>
</evidence>
<dbReference type="GO" id="GO:0004735">
    <property type="term" value="F:pyrroline-5-carboxylate reductase activity"/>
    <property type="evidence" value="ECO:0007669"/>
    <property type="project" value="UniProtKB-UniRule"/>
</dbReference>
<keyword evidence="5" id="KW-0028">Amino-acid biosynthesis</keyword>
<dbReference type="Pfam" id="PF14748">
    <property type="entry name" value="P5CR_dimer"/>
    <property type="match status" value="1"/>
</dbReference>
<feature type="binding site" evidence="7">
    <location>
        <begin position="7"/>
        <end position="12"/>
    </location>
    <ligand>
        <name>NADP(+)</name>
        <dbReference type="ChEBI" id="CHEBI:58349"/>
    </ligand>
</feature>
<evidence type="ECO:0000256" key="6">
    <source>
        <dbReference type="NCBIfam" id="TIGR00112"/>
    </source>
</evidence>
<dbReference type="GO" id="GO:0005737">
    <property type="term" value="C:cytoplasm"/>
    <property type="evidence" value="ECO:0007669"/>
    <property type="project" value="UniProtKB-SubCell"/>
</dbReference>
<keyword evidence="11" id="KW-1185">Reference proteome</keyword>
<dbReference type="PIRSF" id="PIRSF000193">
    <property type="entry name" value="Pyrrol-5-carb_rd"/>
    <property type="match status" value="1"/>
</dbReference>
<evidence type="ECO:0000259" key="9">
    <source>
        <dbReference type="Pfam" id="PF14748"/>
    </source>
</evidence>
<dbReference type="InterPro" id="IPR008927">
    <property type="entry name" value="6-PGluconate_DH-like_C_sf"/>
</dbReference>
<dbReference type="Gene3D" id="3.40.50.720">
    <property type="entry name" value="NAD(P)-binding Rossmann-like Domain"/>
    <property type="match status" value="1"/>
</dbReference>
<evidence type="ECO:0000256" key="1">
    <source>
        <dbReference type="ARBA" id="ARBA00005525"/>
    </source>
</evidence>